<organism evidence="1">
    <name type="scientific">marine sediment metagenome</name>
    <dbReference type="NCBI Taxonomy" id="412755"/>
    <lineage>
        <taxon>unclassified sequences</taxon>
        <taxon>metagenomes</taxon>
        <taxon>ecological metagenomes</taxon>
    </lineage>
</organism>
<feature type="non-terminal residue" evidence="1">
    <location>
        <position position="50"/>
    </location>
</feature>
<proteinExistence type="predicted"/>
<accession>X1V890</accession>
<dbReference type="EMBL" id="BARW01034678">
    <property type="protein sequence ID" value="GAJ08941.1"/>
    <property type="molecule type" value="Genomic_DNA"/>
</dbReference>
<sequence>MKTIFVTIGFYPWEWHALIRSYNNDPFCLNNLAGNPEYEKIEDELKAELI</sequence>
<evidence type="ECO:0000313" key="1">
    <source>
        <dbReference type="EMBL" id="GAJ08941.1"/>
    </source>
</evidence>
<dbReference type="AlphaFoldDB" id="X1V890"/>
<gene>
    <name evidence="1" type="ORF">S12H4_54279</name>
</gene>
<comment type="caution">
    <text evidence="1">The sequence shown here is derived from an EMBL/GenBank/DDBJ whole genome shotgun (WGS) entry which is preliminary data.</text>
</comment>
<name>X1V890_9ZZZZ</name>
<reference evidence="1" key="1">
    <citation type="journal article" date="2014" name="Front. Microbiol.">
        <title>High frequency of phylogenetically diverse reductive dehalogenase-homologous genes in deep subseafloor sedimentary metagenomes.</title>
        <authorList>
            <person name="Kawai M."/>
            <person name="Futagami T."/>
            <person name="Toyoda A."/>
            <person name="Takaki Y."/>
            <person name="Nishi S."/>
            <person name="Hori S."/>
            <person name="Arai W."/>
            <person name="Tsubouchi T."/>
            <person name="Morono Y."/>
            <person name="Uchiyama I."/>
            <person name="Ito T."/>
            <person name="Fujiyama A."/>
            <person name="Inagaki F."/>
            <person name="Takami H."/>
        </authorList>
    </citation>
    <scope>NUCLEOTIDE SEQUENCE</scope>
    <source>
        <strain evidence="1">Expedition CK06-06</strain>
    </source>
</reference>
<protein>
    <submittedName>
        <fullName evidence="1">Uncharacterized protein</fullName>
    </submittedName>
</protein>